<organism evidence="2 3">
    <name type="scientific">Pycnococcus provasolii</name>
    <dbReference type="NCBI Taxonomy" id="41880"/>
    <lineage>
        <taxon>Eukaryota</taxon>
        <taxon>Viridiplantae</taxon>
        <taxon>Chlorophyta</taxon>
        <taxon>Pseudoscourfieldiophyceae</taxon>
        <taxon>Pseudoscourfieldiales</taxon>
        <taxon>Pycnococcaceae</taxon>
        <taxon>Pycnococcus</taxon>
    </lineage>
</organism>
<reference evidence="2" key="1">
    <citation type="submission" date="2020-10" db="EMBL/GenBank/DDBJ databases">
        <title>Unveiling of a novel bifunctional photoreceptor, Dualchrome1, isolated from a cosmopolitan green alga.</title>
        <authorList>
            <person name="Suzuki S."/>
            <person name="Kawachi M."/>
        </authorList>
    </citation>
    <scope>NUCLEOTIDE SEQUENCE</scope>
    <source>
        <strain evidence="2">NIES 2893</strain>
    </source>
</reference>
<evidence type="ECO:0000256" key="1">
    <source>
        <dbReference type="SAM" id="MobiDB-lite"/>
    </source>
</evidence>
<dbReference type="EMBL" id="BNJQ01000023">
    <property type="protein sequence ID" value="GHP08960.1"/>
    <property type="molecule type" value="Genomic_DNA"/>
</dbReference>
<proteinExistence type="predicted"/>
<gene>
    <name evidence="2" type="ORF">PPROV_000769700</name>
</gene>
<sequence length="251" mass="27883">MNYEHRQPNPPKSYEDLPAPLRPQLTGRAEDFHSFNSRLLAYCEHYHVDEWLTREPQNPQERGVAQHTMRILKEAVDVTQQYPRTVELAPLSQRQAVALLVEHSPTPASAALPICGDAPATCASSQESRDCEAVHGFTRSGEIPEPPPVGERAPDVPSRPTNKVEEEQAGCRRGRLNHTTLGSTDDTSDVCSGHLFAELSRSAKAINYVVVSGRRRATFALRKRGGRMSRGDACDRLRQQNIDRAAPGIWS</sequence>
<accession>A0A830HT94</accession>
<dbReference type="Proteomes" id="UP000660262">
    <property type="component" value="Unassembled WGS sequence"/>
</dbReference>
<evidence type="ECO:0000313" key="3">
    <source>
        <dbReference type="Proteomes" id="UP000660262"/>
    </source>
</evidence>
<feature type="region of interest" description="Disordered" evidence="1">
    <location>
        <begin position="1"/>
        <end position="21"/>
    </location>
</feature>
<protein>
    <submittedName>
        <fullName evidence="2">Uncharacterized protein</fullName>
    </submittedName>
</protein>
<name>A0A830HT94_9CHLO</name>
<evidence type="ECO:0000313" key="2">
    <source>
        <dbReference type="EMBL" id="GHP08960.1"/>
    </source>
</evidence>
<dbReference type="AlphaFoldDB" id="A0A830HT94"/>
<feature type="region of interest" description="Disordered" evidence="1">
    <location>
        <begin position="138"/>
        <end position="169"/>
    </location>
</feature>
<keyword evidence="3" id="KW-1185">Reference proteome</keyword>
<comment type="caution">
    <text evidence="2">The sequence shown here is derived from an EMBL/GenBank/DDBJ whole genome shotgun (WGS) entry which is preliminary data.</text>
</comment>